<dbReference type="GO" id="GO:0003677">
    <property type="term" value="F:DNA binding"/>
    <property type="evidence" value="ECO:0007669"/>
    <property type="project" value="UniProtKB-KW"/>
</dbReference>
<dbReference type="AlphaFoldDB" id="A0A1H1USZ3"/>
<dbReference type="InterPro" id="IPR036390">
    <property type="entry name" value="WH_DNA-bd_sf"/>
</dbReference>
<dbReference type="OrthoDB" id="9813987at2"/>
<proteinExistence type="inferred from homology"/>
<dbReference type="STRING" id="629680.SAMN04489751_2776"/>
<protein>
    <submittedName>
        <fullName evidence="5">Predicted transcriptional regulator</fullName>
    </submittedName>
</protein>
<evidence type="ECO:0000256" key="3">
    <source>
        <dbReference type="ARBA" id="ARBA00023125"/>
    </source>
</evidence>
<dbReference type="Proteomes" id="UP000199700">
    <property type="component" value="Chromosome"/>
</dbReference>
<keyword evidence="4" id="KW-0804">Transcription</keyword>
<dbReference type="Pfam" id="PF03965">
    <property type="entry name" value="Penicillinase_R"/>
    <property type="match status" value="1"/>
</dbReference>
<evidence type="ECO:0000256" key="1">
    <source>
        <dbReference type="ARBA" id="ARBA00011046"/>
    </source>
</evidence>
<gene>
    <name evidence="5" type="ORF">SAMN04489751_2776</name>
</gene>
<dbReference type="Gene3D" id="6.10.140.850">
    <property type="match status" value="1"/>
</dbReference>
<organism evidence="5 6">
    <name type="scientific">Brevibacterium sandarakinum</name>
    <dbReference type="NCBI Taxonomy" id="629680"/>
    <lineage>
        <taxon>Bacteria</taxon>
        <taxon>Bacillati</taxon>
        <taxon>Actinomycetota</taxon>
        <taxon>Actinomycetes</taxon>
        <taxon>Micrococcales</taxon>
        <taxon>Brevibacteriaceae</taxon>
        <taxon>Brevibacterium</taxon>
    </lineage>
</organism>
<comment type="similarity">
    <text evidence="1">Belongs to the BlaI transcriptional regulatory family.</text>
</comment>
<reference evidence="5" key="1">
    <citation type="submission" date="2016-10" db="EMBL/GenBank/DDBJ databases">
        <authorList>
            <person name="Varghese N."/>
            <person name="Submissions S."/>
        </authorList>
    </citation>
    <scope>NUCLEOTIDE SEQUENCE [LARGE SCALE GENOMIC DNA]</scope>
    <source>
        <strain evidence="5">DSM 22082</strain>
    </source>
</reference>
<dbReference type="GO" id="GO:0045892">
    <property type="term" value="P:negative regulation of DNA-templated transcription"/>
    <property type="evidence" value="ECO:0007669"/>
    <property type="project" value="InterPro"/>
</dbReference>
<dbReference type="SUPFAM" id="SSF46785">
    <property type="entry name" value="Winged helix' DNA-binding domain"/>
    <property type="match status" value="1"/>
</dbReference>
<sequence length="129" mass="14244">MTSESAATEKSSPIRLGALEQQVMDLLWDEGPLTVRQIIEASDNVPAYTTIATVLTNLERKHLVQRERQGRSVLHTPNISREEHAATLMQKALVNGGDRAASILHFVDGIGAEDIELLRSYLNSKDEHG</sequence>
<keyword evidence="2" id="KW-0805">Transcription regulation</keyword>
<evidence type="ECO:0000256" key="2">
    <source>
        <dbReference type="ARBA" id="ARBA00023015"/>
    </source>
</evidence>
<evidence type="ECO:0000313" key="5">
    <source>
        <dbReference type="EMBL" id="SDS75420.1"/>
    </source>
</evidence>
<name>A0A1H1USZ3_BRESA</name>
<dbReference type="Gene3D" id="1.10.10.10">
    <property type="entry name" value="Winged helix-like DNA-binding domain superfamily/Winged helix DNA-binding domain"/>
    <property type="match status" value="1"/>
</dbReference>
<dbReference type="EMBL" id="LT629739">
    <property type="protein sequence ID" value="SDS75420.1"/>
    <property type="molecule type" value="Genomic_DNA"/>
</dbReference>
<dbReference type="InterPro" id="IPR005650">
    <property type="entry name" value="BlaI_family"/>
</dbReference>
<evidence type="ECO:0000256" key="4">
    <source>
        <dbReference type="ARBA" id="ARBA00023163"/>
    </source>
</evidence>
<keyword evidence="3" id="KW-0238">DNA-binding</keyword>
<dbReference type="InterPro" id="IPR036388">
    <property type="entry name" value="WH-like_DNA-bd_sf"/>
</dbReference>
<dbReference type="RefSeq" id="WP_092106412.1">
    <property type="nucleotide sequence ID" value="NZ_JAKDJU010000080.1"/>
</dbReference>
<accession>A0A1H1USZ3</accession>
<evidence type="ECO:0000313" key="6">
    <source>
        <dbReference type="Proteomes" id="UP000199700"/>
    </source>
</evidence>
<keyword evidence="6" id="KW-1185">Reference proteome</keyword>